<evidence type="ECO:0000256" key="1">
    <source>
        <dbReference type="SAM" id="Phobius"/>
    </source>
</evidence>
<dbReference type="EMBL" id="JACXIZ010000063">
    <property type="protein sequence ID" value="MBD2848360.1"/>
    <property type="molecule type" value="Genomic_DNA"/>
</dbReference>
<name>A0A927BZ12_9BACL</name>
<sequence>MSSSAMTPYPLEAGYAAPSHAPPHTEPVFVSRSRRLWVACAAALALVLFAAVAFHGFIAWRLAYPYVAPLQSNPLEAKSLAYEDIAFPSASGATMVDGWYIPAADDSARTVIFSHGYGANREESWVPMYDLAELMHGLDYNVVMFDYGYASASDKSPATGGREESQQLLSAIRYARSNGADEVVIWGFSMGAGTALQTALQTDLIDAMILDSTFLPDPEALFHNVTQLVSLPRFPSLQLLQALLPLWSGTGFGAIPYDRVLSTTYAIPIYMVHGTADSKAPLNTARLIAQTQTHPLSGEWVVENGLHEMLFRVHPDEYISRVSHFLDQVHAQRLLALAAAS</sequence>
<keyword evidence="3" id="KW-0378">Hydrolase</keyword>
<protein>
    <submittedName>
        <fullName evidence="3">Alpha/beta fold hydrolase</fullName>
    </submittedName>
</protein>
<gene>
    <name evidence="3" type="ORF">IDH44_24530</name>
</gene>
<keyword evidence="1" id="KW-0472">Membrane</keyword>
<dbReference type="GO" id="GO:0016787">
    <property type="term" value="F:hydrolase activity"/>
    <property type="evidence" value="ECO:0007669"/>
    <property type="project" value="UniProtKB-KW"/>
</dbReference>
<evidence type="ECO:0000313" key="3">
    <source>
        <dbReference type="EMBL" id="MBD2848360.1"/>
    </source>
</evidence>
<evidence type="ECO:0000259" key="2">
    <source>
        <dbReference type="Pfam" id="PF00561"/>
    </source>
</evidence>
<feature type="transmembrane region" description="Helical" evidence="1">
    <location>
        <begin position="36"/>
        <end position="60"/>
    </location>
</feature>
<evidence type="ECO:0000313" key="4">
    <source>
        <dbReference type="Proteomes" id="UP000621560"/>
    </source>
</evidence>
<dbReference type="SUPFAM" id="SSF53474">
    <property type="entry name" value="alpha/beta-Hydrolases"/>
    <property type="match status" value="1"/>
</dbReference>
<reference evidence="3" key="1">
    <citation type="submission" date="2020-09" db="EMBL/GenBank/DDBJ databases">
        <title>A novel bacterium of genus Paenibacillus, isolated from South China Sea.</title>
        <authorList>
            <person name="Huang H."/>
            <person name="Mo K."/>
            <person name="Hu Y."/>
        </authorList>
    </citation>
    <scope>NUCLEOTIDE SEQUENCE</scope>
    <source>
        <strain evidence="3">IB182496</strain>
    </source>
</reference>
<dbReference type="AlphaFoldDB" id="A0A927BZ12"/>
<dbReference type="Gene3D" id="3.40.50.1820">
    <property type="entry name" value="alpha/beta hydrolase"/>
    <property type="match status" value="1"/>
</dbReference>
<proteinExistence type="predicted"/>
<dbReference type="RefSeq" id="WP_190921459.1">
    <property type="nucleotide sequence ID" value="NZ_JACXIZ010000063.1"/>
</dbReference>
<dbReference type="InterPro" id="IPR000073">
    <property type="entry name" value="AB_hydrolase_1"/>
</dbReference>
<dbReference type="Pfam" id="PF00561">
    <property type="entry name" value="Abhydrolase_1"/>
    <property type="match status" value="1"/>
</dbReference>
<keyword evidence="1" id="KW-0812">Transmembrane</keyword>
<dbReference type="Proteomes" id="UP000621560">
    <property type="component" value="Unassembled WGS sequence"/>
</dbReference>
<keyword evidence="1" id="KW-1133">Transmembrane helix</keyword>
<dbReference type="PANTHER" id="PTHR12277">
    <property type="entry name" value="ALPHA/BETA HYDROLASE DOMAIN-CONTAINING PROTEIN"/>
    <property type="match status" value="1"/>
</dbReference>
<feature type="domain" description="AB hydrolase-1" evidence="2">
    <location>
        <begin position="110"/>
        <end position="234"/>
    </location>
</feature>
<accession>A0A927BZ12</accession>
<organism evidence="3 4">
    <name type="scientific">Paenibacillus sabuli</name>
    <dbReference type="NCBI Taxonomy" id="2772509"/>
    <lineage>
        <taxon>Bacteria</taxon>
        <taxon>Bacillati</taxon>
        <taxon>Bacillota</taxon>
        <taxon>Bacilli</taxon>
        <taxon>Bacillales</taxon>
        <taxon>Paenibacillaceae</taxon>
        <taxon>Paenibacillus</taxon>
    </lineage>
</organism>
<dbReference type="InterPro" id="IPR029058">
    <property type="entry name" value="AB_hydrolase_fold"/>
</dbReference>
<keyword evidence="4" id="KW-1185">Reference proteome</keyword>
<dbReference type="PANTHER" id="PTHR12277:SF81">
    <property type="entry name" value="PROTEIN ABHD13"/>
    <property type="match status" value="1"/>
</dbReference>
<comment type="caution">
    <text evidence="3">The sequence shown here is derived from an EMBL/GenBank/DDBJ whole genome shotgun (WGS) entry which is preliminary data.</text>
</comment>